<evidence type="ECO:0000259" key="7">
    <source>
        <dbReference type="Pfam" id="PF22366"/>
    </source>
</evidence>
<dbReference type="Pfam" id="PF07992">
    <property type="entry name" value="Pyr_redox_2"/>
    <property type="match status" value="1"/>
</dbReference>
<gene>
    <name evidence="8" type="ORF">BV898_11883</name>
</gene>
<sequence length="432" mass="48739">MHSSRYLWSWNAEKKVEGLATKRLVILGTGWASYSLLKNLNRKLYHVTVISPRNHFLFTPLLASTTVGTLEFRSIIDPVRNAGFGEKDDFYLSYATKINLDQRTVQMRSNDPAKVVSEVPYDRLVIGVGALTNTFNVPGAETHAFFLKEILDAQKIRNKILSNFESALQPGLTDSERQRLLHIVIVGGGPTGVEFGAEVYDFVRQDVARLYKKDAGLIQVTLVEAQHILQSFDQNLQNYAHKKMSERKNFHLLQDSVVKVTENWVELKSGQVIPCGMVVWSTGLAPRDLVRELNVPKNKAGQIVVNRHMQLVEDPLPEGSVFSIGDCSFISEQPLPCTAQVAEREGRYLAKLLNQSDIRTAAPFTFTSMGMLAYVGGYKAVSDLPELKIHGITSWLLWRSAYLTRLGSLRLRLQVPFDWFKTFFFGRDTSKL</sequence>
<dbReference type="InterPro" id="IPR054585">
    <property type="entry name" value="NDH2-like_C"/>
</dbReference>
<dbReference type="SUPFAM" id="SSF51905">
    <property type="entry name" value="FAD/NAD(P)-binding domain"/>
    <property type="match status" value="2"/>
</dbReference>
<proteinExistence type="inferred from homology"/>
<keyword evidence="4" id="KW-0560">Oxidoreductase</keyword>
<evidence type="ECO:0000313" key="9">
    <source>
        <dbReference type="Proteomes" id="UP000192578"/>
    </source>
</evidence>
<dbReference type="EMBL" id="MTYJ01000114">
    <property type="protein sequence ID" value="OQV13886.1"/>
    <property type="molecule type" value="Genomic_DNA"/>
</dbReference>
<evidence type="ECO:0000256" key="2">
    <source>
        <dbReference type="ARBA" id="ARBA00022630"/>
    </source>
</evidence>
<dbReference type="InterPro" id="IPR045024">
    <property type="entry name" value="NDH-2"/>
</dbReference>
<dbReference type="InterPro" id="IPR036188">
    <property type="entry name" value="FAD/NAD-bd_sf"/>
</dbReference>
<comment type="similarity">
    <text evidence="1">Belongs to the NADH dehydrogenase family.</text>
</comment>
<dbReference type="AlphaFoldDB" id="A0A1W0WF99"/>
<evidence type="ECO:0000259" key="6">
    <source>
        <dbReference type="Pfam" id="PF07992"/>
    </source>
</evidence>
<dbReference type="Gene3D" id="3.50.50.100">
    <property type="match status" value="1"/>
</dbReference>
<reference evidence="9" key="1">
    <citation type="submission" date="2017-01" db="EMBL/GenBank/DDBJ databases">
        <title>Comparative genomics of anhydrobiosis in the tardigrade Hypsibius dujardini.</title>
        <authorList>
            <person name="Yoshida Y."/>
            <person name="Koutsovoulos G."/>
            <person name="Laetsch D."/>
            <person name="Stevens L."/>
            <person name="Kumar S."/>
            <person name="Horikawa D."/>
            <person name="Ishino K."/>
            <person name="Komine S."/>
            <person name="Tomita M."/>
            <person name="Blaxter M."/>
            <person name="Arakawa K."/>
        </authorList>
    </citation>
    <scope>NUCLEOTIDE SEQUENCE [LARGE SCALE GENOMIC DNA]</scope>
    <source>
        <strain evidence="9">Z151</strain>
    </source>
</reference>
<dbReference type="Pfam" id="PF22366">
    <property type="entry name" value="NDH2_C"/>
    <property type="match status" value="1"/>
</dbReference>
<keyword evidence="2" id="KW-0285">Flavoprotein</keyword>
<dbReference type="PRINTS" id="PR00368">
    <property type="entry name" value="FADPNR"/>
</dbReference>
<dbReference type="PANTHER" id="PTHR43706">
    <property type="entry name" value="NADH DEHYDROGENASE"/>
    <property type="match status" value="1"/>
</dbReference>
<evidence type="ECO:0000256" key="4">
    <source>
        <dbReference type="ARBA" id="ARBA00023002"/>
    </source>
</evidence>
<dbReference type="InterPro" id="IPR023753">
    <property type="entry name" value="FAD/NAD-binding_dom"/>
</dbReference>
<keyword evidence="9" id="KW-1185">Reference proteome</keyword>
<evidence type="ECO:0000256" key="3">
    <source>
        <dbReference type="ARBA" id="ARBA00022827"/>
    </source>
</evidence>
<dbReference type="GO" id="GO:0005739">
    <property type="term" value="C:mitochondrion"/>
    <property type="evidence" value="ECO:0007669"/>
    <property type="project" value="TreeGrafter"/>
</dbReference>
<dbReference type="Proteomes" id="UP000192578">
    <property type="component" value="Unassembled WGS sequence"/>
</dbReference>
<dbReference type="OrthoDB" id="3244603at2759"/>
<protein>
    <submittedName>
        <fullName evidence="8">NADH dehydrogenase</fullName>
    </submittedName>
</protein>
<keyword evidence="5" id="KW-0520">NAD</keyword>
<name>A0A1W0WF99_HYPEX</name>
<feature type="domain" description="External alternative NADH-ubiquinone oxidoreductase-like C-terminal" evidence="7">
    <location>
        <begin position="370"/>
        <end position="428"/>
    </location>
</feature>
<dbReference type="PANTHER" id="PTHR43706:SF13">
    <property type="entry name" value="NADH DEHYDROGENASE-RELATED"/>
    <property type="match status" value="1"/>
</dbReference>
<organism evidence="8 9">
    <name type="scientific">Hypsibius exemplaris</name>
    <name type="common">Freshwater tardigrade</name>
    <dbReference type="NCBI Taxonomy" id="2072580"/>
    <lineage>
        <taxon>Eukaryota</taxon>
        <taxon>Metazoa</taxon>
        <taxon>Ecdysozoa</taxon>
        <taxon>Tardigrada</taxon>
        <taxon>Eutardigrada</taxon>
        <taxon>Parachela</taxon>
        <taxon>Hypsibioidea</taxon>
        <taxon>Hypsibiidae</taxon>
        <taxon>Hypsibius</taxon>
    </lineage>
</organism>
<accession>A0A1W0WF99</accession>
<evidence type="ECO:0000256" key="5">
    <source>
        <dbReference type="ARBA" id="ARBA00023027"/>
    </source>
</evidence>
<feature type="domain" description="FAD/NAD(P)-binding" evidence="6">
    <location>
        <begin position="23"/>
        <end position="346"/>
    </location>
</feature>
<evidence type="ECO:0000256" key="1">
    <source>
        <dbReference type="ARBA" id="ARBA00005272"/>
    </source>
</evidence>
<comment type="caution">
    <text evidence="8">The sequence shown here is derived from an EMBL/GenBank/DDBJ whole genome shotgun (WGS) entry which is preliminary data.</text>
</comment>
<evidence type="ECO:0000313" key="8">
    <source>
        <dbReference type="EMBL" id="OQV13886.1"/>
    </source>
</evidence>
<dbReference type="GO" id="GO:0003954">
    <property type="term" value="F:NADH dehydrogenase activity"/>
    <property type="evidence" value="ECO:0007669"/>
    <property type="project" value="InterPro"/>
</dbReference>
<keyword evidence="3" id="KW-0274">FAD</keyword>